<name>A0ABW8WPY8_9CYAN</name>
<accession>A0ABW8WPY8</accession>
<dbReference type="EMBL" id="JBFQGM010000007">
    <property type="protein sequence ID" value="MFL9463001.1"/>
    <property type="molecule type" value="Genomic_DNA"/>
</dbReference>
<proteinExistence type="predicted"/>
<protein>
    <recommendedName>
        <fullName evidence="3">Transposase</fullName>
    </recommendedName>
</protein>
<reference evidence="1 2" key="1">
    <citation type="submission" date="2024-07" db="EMBL/GenBank/DDBJ databases">
        <authorList>
            <person name="Tripathy S."/>
        </authorList>
    </citation>
    <scope>NUCLEOTIDE SEQUENCE [LARGE SCALE GENOMIC DNA]</scope>
    <source>
        <strain evidence="1 2">VB-61278_2</strain>
    </source>
</reference>
<evidence type="ECO:0008006" key="3">
    <source>
        <dbReference type="Google" id="ProtNLM"/>
    </source>
</evidence>
<dbReference type="Proteomes" id="UP001628874">
    <property type="component" value="Unassembled WGS sequence"/>
</dbReference>
<organism evidence="1 2">
    <name type="scientific">Scytonema tolypothrichoides VB-61278_2</name>
    <dbReference type="NCBI Taxonomy" id="3232314"/>
    <lineage>
        <taxon>Bacteria</taxon>
        <taxon>Bacillati</taxon>
        <taxon>Cyanobacteriota</taxon>
        <taxon>Cyanophyceae</taxon>
        <taxon>Nostocales</taxon>
        <taxon>Scytonemataceae</taxon>
        <taxon>Scytonema</taxon>
    </lineage>
</organism>
<dbReference type="RefSeq" id="WP_153021463.1">
    <property type="nucleotide sequence ID" value="NZ_JBFQGM010000007.1"/>
</dbReference>
<sequence>MQQLQKNFWVVHLVHHHLNEGKFISGFRFANFAKRVNKLSLYSNFKTSGSFNFVK</sequence>
<comment type="caution">
    <text evidence="1">The sequence shown here is derived from an EMBL/GenBank/DDBJ whole genome shotgun (WGS) entry which is preliminary data.</text>
</comment>
<gene>
    <name evidence="1" type="ORF">AB0759_20540</name>
</gene>
<evidence type="ECO:0000313" key="1">
    <source>
        <dbReference type="EMBL" id="MFL9463001.1"/>
    </source>
</evidence>
<evidence type="ECO:0000313" key="2">
    <source>
        <dbReference type="Proteomes" id="UP001628874"/>
    </source>
</evidence>
<keyword evidence="2" id="KW-1185">Reference proteome</keyword>